<evidence type="ECO:0000313" key="3">
    <source>
        <dbReference type="Proteomes" id="UP000241118"/>
    </source>
</evidence>
<accession>A0A2P8I2R1</accession>
<dbReference type="Proteomes" id="UP000241118">
    <property type="component" value="Unassembled WGS sequence"/>
</dbReference>
<comment type="caution">
    <text evidence="2">The sequence shown here is derived from an EMBL/GenBank/DDBJ whole genome shotgun (WGS) entry which is preliminary data.</text>
</comment>
<dbReference type="EMBL" id="PYAX01000011">
    <property type="protein sequence ID" value="PSL52743.1"/>
    <property type="molecule type" value="Genomic_DNA"/>
</dbReference>
<feature type="compositionally biased region" description="Polar residues" evidence="1">
    <location>
        <begin position="15"/>
        <end position="24"/>
    </location>
</feature>
<reference evidence="2 3" key="1">
    <citation type="submission" date="2018-03" db="EMBL/GenBank/DDBJ databases">
        <title>Genomic Encyclopedia of Type Strains, Phase III (KMG-III): the genomes of soil and plant-associated and newly described type strains.</title>
        <authorList>
            <person name="Whitman W."/>
        </authorList>
    </citation>
    <scope>NUCLEOTIDE SEQUENCE [LARGE SCALE GENOMIC DNA]</scope>
    <source>
        <strain evidence="2 3">CGMCC 4.7097</strain>
    </source>
</reference>
<protein>
    <submittedName>
        <fullName evidence="2">Uncharacterized protein</fullName>
    </submittedName>
</protein>
<sequence>MSTPTETDFLDENAENVQQDTTTAPVAPETGLDQPEHQHDHKHDHDHTHEDGELSPMCVSGGCVTKTTA</sequence>
<evidence type="ECO:0000313" key="2">
    <source>
        <dbReference type="EMBL" id="PSL52743.1"/>
    </source>
</evidence>
<evidence type="ECO:0000256" key="1">
    <source>
        <dbReference type="SAM" id="MobiDB-lite"/>
    </source>
</evidence>
<keyword evidence="3" id="KW-1185">Reference proteome</keyword>
<name>A0A2P8I2R1_SACCR</name>
<proteinExistence type="predicted"/>
<gene>
    <name evidence="2" type="ORF">B0I31_11130</name>
</gene>
<organism evidence="2 3">
    <name type="scientific">Saccharothrix carnea</name>
    <dbReference type="NCBI Taxonomy" id="1280637"/>
    <lineage>
        <taxon>Bacteria</taxon>
        <taxon>Bacillati</taxon>
        <taxon>Actinomycetota</taxon>
        <taxon>Actinomycetes</taxon>
        <taxon>Pseudonocardiales</taxon>
        <taxon>Pseudonocardiaceae</taxon>
        <taxon>Saccharothrix</taxon>
    </lineage>
</organism>
<feature type="compositionally biased region" description="Basic and acidic residues" evidence="1">
    <location>
        <begin position="34"/>
        <end position="52"/>
    </location>
</feature>
<feature type="region of interest" description="Disordered" evidence="1">
    <location>
        <begin position="1"/>
        <end position="69"/>
    </location>
</feature>
<dbReference type="AlphaFoldDB" id="A0A2P8I2R1"/>